<evidence type="ECO:0000256" key="1">
    <source>
        <dbReference type="ARBA" id="ARBA00004141"/>
    </source>
</evidence>
<proteinExistence type="predicted"/>
<evidence type="ECO:0000259" key="8">
    <source>
        <dbReference type="Pfam" id="PF00520"/>
    </source>
</evidence>
<feature type="compositionally biased region" description="Low complexity" evidence="6">
    <location>
        <begin position="12"/>
        <end position="34"/>
    </location>
</feature>
<comment type="caution">
    <text evidence="9">The sequence shown here is derived from an EMBL/GenBank/DDBJ whole genome shotgun (WGS) entry which is preliminary data.</text>
</comment>
<dbReference type="Gene3D" id="1.20.120.350">
    <property type="entry name" value="Voltage-gated potassium channels. Chain C"/>
    <property type="match status" value="1"/>
</dbReference>
<feature type="compositionally biased region" description="Basic and acidic residues" evidence="6">
    <location>
        <begin position="326"/>
        <end position="339"/>
    </location>
</feature>
<evidence type="ECO:0000256" key="7">
    <source>
        <dbReference type="SAM" id="Phobius"/>
    </source>
</evidence>
<dbReference type="Gene3D" id="1.10.287.70">
    <property type="match status" value="1"/>
</dbReference>
<feature type="coiled-coil region" evidence="5">
    <location>
        <begin position="287"/>
        <end position="314"/>
    </location>
</feature>
<evidence type="ECO:0000313" key="9">
    <source>
        <dbReference type="EMBL" id="TRY19725.1"/>
    </source>
</evidence>
<feature type="region of interest" description="Disordered" evidence="6">
    <location>
        <begin position="315"/>
        <end position="339"/>
    </location>
</feature>
<reference evidence="9 10" key="1">
    <citation type="submission" date="2019-07" db="EMBL/GenBank/DDBJ databases">
        <authorList>
            <person name="Zhou L.-Y."/>
        </authorList>
    </citation>
    <scope>NUCLEOTIDE SEQUENCE [LARGE SCALE GENOMIC DNA]</scope>
    <source>
        <strain evidence="9 10">YIM 101269</strain>
    </source>
</reference>
<dbReference type="OrthoDB" id="5297065at2"/>
<dbReference type="GO" id="GO:0001518">
    <property type="term" value="C:voltage-gated sodium channel complex"/>
    <property type="evidence" value="ECO:0007669"/>
    <property type="project" value="TreeGrafter"/>
</dbReference>
<sequence>MVLVRGQLPGLRGKQGAPARGRGRAPAPDRAPSPHSLRRTVAEPAEGGAVPRTTWHGLAGRIAESNWFRGFIIFVIVLNAITIGVSTYDVAPDLRATLRAAEVVFLSIFVAEMVIRLAAYRFNVFAFCRDPFRCFELAIVAVCFLPVVTSNVTLLRLVRILRITRLIGTMPDARVLIDGMRRAGPPALSLGALITMMCFLWAAIGWMLFGHRTPAGMRGYFDNIGEGMLTLFELLTLEGWNQILHDLRTITPWAIVYVIVFLLVGTYVVVNLMVGIIVNSLDDAYKRRDMERDEADLRRTVAELHQLLDRIEAKAESEAEGPDVLGLRRLEEDQSRPDS</sequence>
<dbReference type="SUPFAM" id="SSF81324">
    <property type="entry name" value="Voltage-gated potassium channels"/>
    <property type="match status" value="1"/>
</dbReference>
<dbReference type="InterPro" id="IPR027359">
    <property type="entry name" value="Volt_channel_dom_sf"/>
</dbReference>
<dbReference type="InterPro" id="IPR005821">
    <property type="entry name" value="Ion_trans_dom"/>
</dbReference>
<dbReference type="Proteomes" id="UP000317638">
    <property type="component" value="Unassembled WGS sequence"/>
</dbReference>
<feature type="transmembrane region" description="Helical" evidence="7">
    <location>
        <begin position="137"/>
        <end position="158"/>
    </location>
</feature>
<keyword evidence="4 7" id="KW-0472">Membrane</keyword>
<dbReference type="PANTHER" id="PTHR10037:SF62">
    <property type="entry name" value="SODIUM CHANNEL PROTEIN 60E"/>
    <property type="match status" value="1"/>
</dbReference>
<accession>A0A553K4T4</accession>
<keyword evidence="3 7" id="KW-1133">Transmembrane helix</keyword>
<feature type="transmembrane region" description="Helical" evidence="7">
    <location>
        <begin position="67"/>
        <end position="91"/>
    </location>
</feature>
<feature type="region of interest" description="Disordered" evidence="6">
    <location>
        <begin position="1"/>
        <end position="43"/>
    </location>
</feature>
<evidence type="ECO:0000256" key="4">
    <source>
        <dbReference type="ARBA" id="ARBA00023136"/>
    </source>
</evidence>
<evidence type="ECO:0000256" key="5">
    <source>
        <dbReference type="SAM" id="Coils"/>
    </source>
</evidence>
<gene>
    <name evidence="9" type="ORF">FOJ82_02240</name>
</gene>
<dbReference type="InterPro" id="IPR043203">
    <property type="entry name" value="VGCC_Ca_Na"/>
</dbReference>
<protein>
    <submittedName>
        <fullName evidence="9">Ion transporter</fullName>
    </submittedName>
</protein>
<evidence type="ECO:0000256" key="2">
    <source>
        <dbReference type="ARBA" id="ARBA00022692"/>
    </source>
</evidence>
<dbReference type="EMBL" id="VKKG01000001">
    <property type="protein sequence ID" value="TRY19725.1"/>
    <property type="molecule type" value="Genomic_DNA"/>
</dbReference>
<evidence type="ECO:0000256" key="3">
    <source>
        <dbReference type="ARBA" id="ARBA00022989"/>
    </source>
</evidence>
<organism evidence="9 10">
    <name type="scientific">Tessaracoccus rhinocerotis</name>
    <dbReference type="NCBI Taxonomy" id="1689449"/>
    <lineage>
        <taxon>Bacteria</taxon>
        <taxon>Bacillati</taxon>
        <taxon>Actinomycetota</taxon>
        <taxon>Actinomycetes</taxon>
        <taxon>Propionibacteriales</taxon>
        <taxon>Propionibacteriaceae</taxon>
        <taxon>Tessaracoccus</taxon>
    </lineage>
</organism>
<keyword evidence="5" id="KW-0175">Coiled coil</keyword>
<feature type="domain" description="Ion transport" evidence="8">
    <location>
        <begin position="66"/>
        <end position="288"/>
    </location>
</feature>
<feature type="transmembrane region" description="Helical" evidence="7">
    <location>
        <begin position="254"/>
        <end position="278"/>
    </location>
</feature>
<evidence type="ECO:0000256" key="6">
    <source>
        <dbReference type="SAM" id="MobiDB-lite"/>
    </source>
</evidence>
<evidence type="ECO:0000313" key="10">
    <source>
        <dbReference type="Proteomes" id="UP000317638"/>
    </source>
</evidence>
<keyword evidence="2 7" id="KW-0812">Transmembrane</keyword>
<dbReference type="Pfam" id="PF00520">
    <property type="entry name" value="Ion_trans"/>
    <property type="match status" value="1"/>
</dbReference>
<keyword evidence="10" id="KW-1185">Reference proteome</keyword>
<feature type="transmembrane region" description="Helical" evidence="7">
    <location>
        <begin position="187"/>
        <end position="209"/>
    </location>
</feature>
<dbReference type="GO" id="GO:0005248">
    <property type="term" value="F:voltage-gated sodium channel activity"/>
    <property type="evidence" value="ECO:0007669"/>
    <property type="project" value="TreeGrafter"/>
</dbReference>
<dbReference type="AlphaFoldDB" id="A0A553K4T4"/>
<comment type="subcellular location">
    <subcellularLocation>
        <location evidence="1">Membrane</location>
        <topology evidence="1">Multi-pass membrane protein</topology>
    </subcellularLocation>
</comment>
<name>A0A553K4T4_9ACTN</name>
<dbReference type="PANTHER" id="PTHR10037">
    <property type="entry name" value="VOLTAGE-GATED CATION CHANNEL CALCIUM AND SODIUM"/>
    <property type="match status" value="1"/>
</dbReference>
<feature type="transmembrane region" description="Helical" evidence="7">
    <location>
        <begin position="103"/>
        <end position="122"/>
    </location>
</feature>